<sequence>MRTAVFYVFLSSPIIAWMSIIIPYALGHSDVAGSAVKVIVDLSPFVTADLSVFGELAPPALAALLVATVPTLGNRGKVLVFAIALTTYILYLYLSIFFTSSGGGGVLSGIWGDTTQAKEIILKLLSNMRMLAVLSAAGILGIKIKRVTGG</sequence>
<accession>A0A933LQP1</accession>
<feature type="transmembrane region" description="Helical" evidence="1">
    <location>
        <begin position="46"/>
        <end position="66"/>
    </location>
</feature>
<evidence type="ECO:0000313" key="3">
    <source>
        <dbReference type="Proteomes" id="UP000772181"/>
    </source>
</evidence>
<dbReference type="EMBL" id="JACQWF010000269">
    <property type="protein sequence ID" value="MBI4595919.1"/>
    <property type="molecule type" value="Genomic_DNA"/>
</dbReference>
<feature type="transmembrane region" description="Helical" evidence="1">
    <location>
        <begin position="78"/>
        <end position="100"/>
    </location>
</feature>
<dbReference type="Proteomes" id="UP000772181">
    <property type="component" value="Unassembled WGS sequence"/>
</dbReference>
<feature type="transmembrane region" description="Helical" evidence="1">
    <location>
        <begin position="7"/>
        <end position="26"/>
    </location>
</feature>
<gene>
    <name evidence="2" type="ORF">HY730_06010</name>
</gene>
<name>A0A933LQP1_UNCTE</name>
<reference evidence="2" key="1">
    <citation type="submission" date="2020-07" db="EMBL/GenBank/DDBJ databases">
        <title>Huge and variable diversity of episymbiotic CPR bacteria and DPANN archaea in groundwater ecosystems.</title>
        <authorList>
            <person name="He C.Y."/>
            <person name="Keren R."/>
            <person name="Whittaker M."/>
            <person name="Farag I.F."/>
            <person name="Doudna J."/>
            <person name="Cate J.H.D."/>
            <person name="Banfield J.F."/>
        </authorList>
    </citation>
    <scope>NUCLEOTIDE SEQUENCE</scope>
    <source>
        <strain evidence="2">NC_groundwater_1482_Ag_S-0.65um_47_24</strain>
    </source>
</reference>
<evidence type="ECO:0000256" key="1">
    <source>
        <dbReference type="SAM" id="Phobius"/>
    </source>
</evidence>
<organism evidence="2 3">
    <name type="scientific">Tectimicrobiota bacterium</name>
    <dbReference type="NCBI Taxonomy" id="2528274"/>
    <lineage>
        <taxon>Bacteria</taxon>
        <taxon>Pseudomonadati</taxon>
        <taxon>Nitrospinota/Tectimicrobiota group</taxon>
        <taxon>Candidatus Tectimicrobiota</taxon>
    </lineage>
</organism>
<evidence type="ECO:0000313" key="2">
    <source>
        <dbReference type="EMBL" id="MBI4595919.1"/>
    </source>
</evidence>
<dbReference type="AlphaFoldDB" id="A0A933LQP1"/>
<keyword evidence="1" id="KW-0472">Membrane</keyword>
<keyword evidence="1" id="KW-1133">Transmembrane helix</keyword>
<proteinExistence type="predicted"/>
<protein>
    <submittedName>
        <fullName evidence="2">Uncharacterized protein</fullName>
    </submittedName>
</protein>
<feature type="transmembrane region" description="Helical" evidence="1">
    <location>
        <begin position="120"/>
        <end position="142"/>
    </location>
</feature>
<comment type="caution">
    <text evidence="2">The sequence shown here is derived from an EMBL/GenBank/DDBJ whole genome shotgun (WGS) entry which is preliminary data.</text>
</comment>
<keyword evidence="1" id="KW-0812">Transmembrane</keyword>